<evidence type="ECO:0000313" key="4">
    <source>
        <dbReference type="EMBL" id="KGP72753.1"/>
    </source>
</evidence>
<dbReference type="AlphaFoldDB" id="A0A0A2TE99"/>
<dbReference type="InterPro" id="IPR041916">
    <property type="entry name" value="Anti_sigma_zinc_sf"/>
</dbReference>
<feature type="domain" description="Putative zinc-finger" evidence="3">
    <location>
        <begin position="8"/>
        <end position="36"/>
    </location>
</feature>
<dbReference type="OrthoDB" id="2079550at2"/>
<gene>
    <name evidence="4" type="ORF">N782_10800</name>
</gene>
<dbReference type="RefSeq" id="WP_036819224.1">
    <property type="nucleotide sequence ID" value="NZ_AVBF01000024.1"/>
</dbReference>
<name>A0A0A2TE99_9BACI</name>
<dbReference type="STRING" id="1385514.N782_10800"/>
<comment type="caution">
    <text evidence="4">The sequence shown here is derived from an EMBL/GenBank/DDBJ whole genome shotgun (WGS) entry which is preliminary data.</text>
</comment>
<dbReference type="Gene3D" id="1.10.10.1320">
    <property type="entry name" value="Anti-sigma factor, zinc-finger domain"/>
    <property type="match status" value="1"/>
</dbReference>
<evidence type="ECO:0000256" key="1">
    <source>
        <dbReference type="ARBA" id="ARBA00024353"/>
    </source>
</evidence>
<organism evidence="4 5">
    <name type="scientific">Pontibacillus yanchengensis Y32</name>
    <dbReference type="NCBI Taxonomy" id="1385514"/>
    <lineage>
        <taxon>Bacteria</taxon>
        <taxon>Bacillati</taxon>
        <taxon>Bacillota</taxon>
        <taxon>Bacilli</taxon>
        <taxon>Bacillales</taxon>
        <taxon>Bacillaceae</taxon>
        <taxon>Pontibacillus</taxon>
    </lineage>
</organism>
<dbReference type="Pfam" id="PF13490">
    <property type="entry name" value="zf-HC2"/>
    <property type="match status" value="1"/>
</dbReference>
<evidence type="ECO:0000259" key="3">
    <source>
        <dbReference type="Pfam" id="PF13490"/>
    </source>
</evidence>
<evidence type="ECO:0000256" key="2">
    <source>
        <dbReference type="ARBA" id="ARBA00024438"/>
    </source>
</evidence>
<reference evidence="4 5" key="1">
    <citation type="journal article" date="2015" name="Stand. Genomic Sci.">
        <title>High quality draft genome sequence of the moderately halophilic bacterium Pontibacillus yanchengensis Y32(T) and comparison among Pontibacillus genomes.</title>
        <authorList>
            <person name="Huang J."/>
            <person name="Qiao Z.X."/>
            <person name="Tang J.W."/>
            <person name="Wang G."/>
        </authorList>
    </citation>
    <scope>NUCLEOTIDE SEQUENCE [LARGE SCALE GENOMIC DNA]</scope>
    <source>
        <strain evidence="4 5">Y32</strain>
    </source>
</reference>
<dbReference type="Proteomes" id="UP000030147">
    <property type="component" value="Unassembled WGS sequence"/>
</dbReference>
<accession>A0A0A2TE99</accession>
<dbReference type="eggNOG" id="COG5662">
    <property type="taxonomic scope" value="Bacteria"/>
</dbReference>
<protein>
    <recommendedName>
        <fullName evidence="2">Anti-sigma-W factor RsiW</fullName>
    </recommendedName>
</protein>
<keyword evidence="5" id="KW-1185">Reference proteome</keyword>
<evidence type="ECO:0000313" key="5">
    <source>
        <dbReference type="Proteomes" id="UP000030147"/>
    </source>
</evidence>
<dbReference type="EMBL" id="AVBF01000024">
    <property type="protein sequence ID" value="KGP72753.1"/>
    <property type="molecule type" value="Genomic_DNA"/>
</dbReference>
<sequence length="388" mass="43695">MNCANLGLLQAYLDDELTREEKKDVMQHLETCESCRSYVQELQELEVLGFEKLGESEVEVDLEAAWDRFEHQLMNKHEQPSKVLNSQEKENSLKPKRGWDQMKKATKRWIMTGAAAATILGSFAIPQVQVAADNFLSIFRVNQVEMVKMTENDLREVEHWVRRQEEGTMSLNGLGEIEVSNSNEHQSFDDENEAKQAGYNVPAISGYDIEHVSVEPTSKITFNLNVEKANALLTQIGAESTFDQNLDGKPFSVQVQDTINVHYESDGNSVSYTSIGKPEISVPKGASVDELRDTMLALPFIPENVKQQLESIDNLEHTLPIPYVQRNGSKSEEVSINGMKGYAVEAQGNTFLVWQSNEQIHMLESYAHDGENVTPKSQLVDMANQLIK</sequence>
<dbReference type="InterPro" id="IPR027383">
    <property type="entry name" value="Znf_put"/>
</dbReference>
<comment type="similarity">
    <text evidence="1">Belongs to the zinc-associated anti-sigma factor (ZAS) superfamily. Anti-sigma-W factor family.</text>
</comment>
<proteinExistence type="inferred from homology"/>